<keyword evidence="2" id="KW-1185">Reference proteome</keyword>
<gene>
    <name evidence="1" type="ORF">MKW98_031141</name>
</gene>
<evidence type="ECO:0000313" key="2">
    <source>
        <dbReference type="Proteomes" id="UP001202328"/>
    </source>
</evidence>
<reference evidence="1" key="1">
    <citation type="submission" date="2022-04" db="EMBL/GenBank/DDBJ databases">
        <title>A functionally conserved STORR gene fusion in Papaver species that diverged 16.8 million years ago.</title>
        <authorList>
            <person name="Catania T."/>
        </authorList>
    </citation>
    <scope>NUCLEOTIDE SEQUENCE</scope>
    <source>
        <strain evidence="1">S-188037</strain>
    </source>
</reference>
<dbReference type="Proteomes" id="UP001202328">
    <property type="component" value="Unassembled WGS sequence"/>
</dbReference>
<dbReference type="AlphaFoldDB" id="A0AAD4SV03"/>
<dbReference type="EMBL" id="JAJJMB010008256">
    <property type="protein sequence ID" value="KAI3924890.1"/>
    <property type="molecule type" value="Genomic_DNA"/>
</dbReference>
<sequence>MYVGESVDEEWKSNSAEIFELIGSVLKEVTLLEKELDQKMEETSIDLTSVKDFIHNSSTPTTVEEGNFRSTPKIDFTDISGAGSTNSVKDYKVRSKFLDYQEGKPFFSEYNSRNAVLDFQIRKVRNIEVDKLNHAFKDKFQQFEGWKFIEEDNLNQFPSYFTNFIRLYIVTHPSQIAYICDVLSNDEHTRLIFDQGREFDEFFFMNKYTNDFVYKLILKLGYGVELLFVDSNAFLVVKDGDSCNGRKLFVKMLQRGGITIYKYGRRLFDPGKDLDLLRSGNSVCKLTLEPWYYFDLLFEHSNVFLFVKSGDCRDASKLFNERQQQGSILWTVLNCLILHTIIAHEMLNQRLGADISFLTQMGQVQKGFVAATPNSSHKQPNCTSMTVGGLFHMCATSGKCFCDCLVLARTLFDRGKLFELPREKVTVVMFPGYVTKCCSMLLFSGRW</sequence>
<comment type="caution">
    <text evidence="1">The sequence shown here is derived from an EMBL/GenBank/DDBJ whole genome shotgun (WGS) entry which is preliminary data.</text>
</comment>
<proteinExistence type="predicted"/>
<evidence type="ECO:0000313" key="1">
    <source>
        <dbReference type="EMBL" id="KAI3924890.1"/>
    </source>
</evidence>
<name>A0AAD4SV03_9MAGN</name>
<organism evidence="1 2">
    <name type="scientific">Papaver atlanticum</name>
    <dbReference type="NCBI Taxonomy" id="357466"/>
    <lineage>
        <taxon>Eukaryota</taxon>
        <taxon>Viridiplantae</taxon>
        <taxon>Streptophyta</taxon>
        <taxon>Embryophyta</taxon>
        <taxon>Tracheophyta</taxon>
        <taxon>Spermatophyta</taxon>
        <taxon>Magnoliopsida</taxon>
        <taxon>Ranunculales</taxon>
        <taxon>Papaveraceae</taxon>
        <taxon>Papaveroideae</taxon>
        <taxon>Papaver</taxon>
    </lineage>
</organism>
<protein>
    <submittedName>
        <fullName evidence="1">Uncharacterized protein</fullName>
    </submittedName>
</protein>
<accession>A0AAD4SV03</accession>